<gene>
    <name evidence="1" type="ORF">ACFPFM_22745</name>
</gene>
<proteinExistence type="predicted"/>
<dbReference type="InterPro" id="IPR012348">
    <property type="entry name" value="RNR-like"/>
</dbReference>
<dbReference type="CDD" id="cd00657">
    <property type="entry name" value="Ferritin_like"/>
    <property type="match status" value="1"/>
</dbReference>
<dbReference type="SUPFAM" id="SSF47240">
    <property type="entry name" value="Ferritin-like"/>
    <property type="match status" value="1"/>
</dbReference>
<sequence length="253" mass="27856">MGLLRPEALDADELTYRIFGLGRDVTPWRAEDVIASGPFTRDAKRSELAWKLASRGYYAEQAGLVAAATLAVQTDDTALRFSLATAVSDEARHADAFYHYASVVGGEPEECQEMVEPLDEGLTALPYLGKALVHTMLEGFAADEFLLLREVFADDPLGRLYHHIRHDEVRHIAIGMNYLARESRTPGGREAWREHGEEWIETGLGLTGLAGVAKWLGALTGREPAAVHDWFLHRHRIRLRAVGVETAGGGDVA</sequence>
<protein>
    <submittedName>
        <fullName evidence="1">Ferritin-like domain-containing protein</fullName>
    </submittedName>
</protein>
<organism evidence="1 2">
    <name type="scientific">Saccharothrix xinjiangensis</name>
    <dbReference type="NCBI Taxonomy" id="204798"/>
    <lineage>
        <taxon>Bacteria</taxon>
        <taxon>Bacillati</taxon>
        <taxon>Actinomycetota</taxon>
        <taxon>Actinomycetes</taxon>
        <taxon>Pseudonocardiales</taxon>
        <taxon>Pseudonocardiaceae</taxon>
        <taxon>Saccharothrix</taxon>
    </lineage>
</organism>
<comment type="caution">
    <text evidence="1">The sequence shown here is derived from an EMBL/GenBank/DDBJ whole genome shotgun (WGS) entry which is preliminary data.</text>
</comment>
<evidence type="ECO:0000313" key="2">
    <source>
        <dbReference type="Proteomes" id="UP001595833"/>
    </source>
</evidence>
<keyword evidence="2" id="KW-1185">Reference proteome</keyword>
<dbReference type="RefSeq" id="WP_344042146.1">
    <property type="nucleotide sequence ID" value="NZ_BAAAKE010000032.1"/>
</dbReference>
<evidence type="ECO:0000313" key="1">
    <source>
        <dbReference type="EMBL" id="MFC5056555.1"/>
    </source>
</evidence>
<accession>A0ABV9Y1I1</accession>
<dbReference type="EMBL" id="JBHSJB010000022">
    <property type="protein sequence ID" value="MFC5056555.1"/>
    <property type="molecule type" value="Genomic_DNA"/>
</dbReference>
<dbReference type="Gene3D" id="1.10.620.20">
    <property type="entry name" value="Ribonucleotide Reductase, subunit A"/>
    <property type="match status" value="1"/>
</dbReference>
<name>A0ABV9Y1I1_9PSEU</name>
<reference evidence="2" key="1">
    <citation type="journal article" date="2019" name="Int. J. Syst. Evol. Microbiol.">
        <title>The Global Catalogue of Microorganisms (GCM) 10K type strain sequencing project: providing services to taxonomists for standard genome sequencing and annotation.</title>
        <authorList>
            <consortium name="The Broad Institute Genomics Platform"/>
            <consortium name="The Broad Institute Genome Sequencing Center for Infectious Disease"/>
            <person name="Wu L."/>
            <person name="Ma J."/>
        </authorList>
    </citation>
    <scope>NUCLEOTIDE SEQUENCE [LARGE SCALE GENOMIC DNA]</scope>
    <source>
        <strain evidence="2">KCTC 12848</strain>
    </source>
</reference>
<dbReference type="Proteomes" id="UP001595833">
    <property type="component" value="Unassembled WGS sequence"/>
</dbReference>
<dbReference type="InterPro" id="IPR009078">
    <property type="entry name" value="Ferritin-like_SF"/>
</dbReference>